<dbReference type="EMBL" id="QJKH01000010">
    <property type="protein sequence ID" value="PXX77501.1"/>
    <property type="molecule type" value="Genomic_DNA"/>
</dbReference>
<protein>
    <submittedName>
        <fullName evidence="1">L-ascorbate metabolism protein UlaG (Beta-lactamase superfamily)</fullName>
    </submittedName>
</protein>
<dbReference type="PANTHER" id="PTHR42967">
    <property type="entry name" value="METAL DEPENDENT HYDROLASE"/>
    <property type="match status" value="1"/>
</dbReference>
<dbReference type="RefSeq" id="WP_022937636.1">
    <property type="nucleotide sequence ID" value="NZ_CABKRQ010000003.1"/>
</dbReference>
<dbReference type="Proteomes" id="UP000247612">
    <property type="component" value="Unassembled WGS sequence"/>
</dbReference>
<evidence type="ECO:0000313" key="2">
    <source>
        <dbReference type="Proteomes" id="UP000247612"/>
    </source>
</evidence>
<keyword evidence="2" id="KW-1185">Reference proteome</keyword>
<sequence>MKVTYIDHSGFMIELVHTILVFDYYRGEIPAFDQSKKVYVFASHTHQDHFNREILDWQGDIQWILSKDIRIKPTDKIHQVKANSSYIIDELKCETLLSTDQGVAFMIDAEGVSIYHAGDLNWWHWEGENSDGENKAAKNAFLKEMDKLKDRTFDLAFVPLDPRQEKQFSWGMLAFLKSADAKLVFPMHMWEDYAVIERFLALDEAEEYKDKIVKIEHMNQLFTIKEGENHELYI</sequence>
<dbReference type="AlphaFoldDB" id="A0A318KI26"/>
<dbReference type="OrthoDB" id="9789133at2"/>
<reference evidence="1 2" key="1">
    <citation type="submission" date="2018-05" db="EMBL/GenBank/DDBJ databases">
        <title>Genomic Encyclopedia of Type Strains, Phase IV (KMG-IV): sequencing the most valuable type-strain genomes for metagenomic binning, comparative biology and taxonomic classification.</title>
        <authorList>
            <person name="Goeker M."/>
        </authorList>
    </citation>
    <scope>NUCLEOTIDE SEQUENCE [LARGE SCALE GENOMIC DNA]</scope>
    <source>
        <strain evidence="1 2">JC118</strain>
    </source>
</reference>
<accession>A0A318KI26</accession>
<name>A0A318KI26_9FIRM</name>
<dbReference type="Gene3D" id="3.60.15.10">
    <property type="entry name" value="Ribonuclease Z/Hydroxyacylglutathione hydrolase-like"/>
    <property type="match status" value="1"/>
</dbReference>
<evidence type="ECO:0000313" key="1">
    <source>
        <dbReference type="EMBL" id="PXX77501.1"/>
    </source>
</evidence>
<gene>
    <name evidence="1" type="ORF">DES51_11047</name>
</gene>
<dbReference type="STRING" id="1034346.GCA_000313565_01328"/>
<dbReference type="Pfam" id="PF13483">
    <property type="entry name" value="Lactamase_B_3"/>
    <property type="match status" value="1"/>
</dbReference>
<dbReference type="SUPFAM" id="SSF56281">
    <property type="entry name" value="Metallo-hydrolase/oxidoreductase"/>
    <property type="match status" value="1"/>
</dbReference>
<comment type="caution">
    <text evidence="1">The sequence shown here is derived from an EMBL/GenBank/DDBJ whole genome shotgun (WGS) entry which is preliminary data.</text>
</comment>
<proteinExistence type="predicted"/>
<dbReference type="PANTHER" id="PTHR42967:SF1">
    <property type="entry name" value="MBL FOLD METALLO-HYDROLASE"/>
    <property type="match status" value="1"/>
</dbReference>
<dbReference type="InterPro" id="IPR036866">
    <property type="entry name" value="RibonucZ/Hydroxyglut_hydro"/>
</dbReference>
<organism evidence="1 2">
    <name type="scientific">Dielma fastidiosa</name>
    <dbReference type="NCBI Taxonomy" id="1034346"/>
    <lineage>
        <taxon>Bacteria</taxon>
        <taxon>Bacillati</taxon>
        <taxon>Bacillota</taxon>
        <taxon>Erysipelotrichia</taxon>
        <taxon>Erysipelotrichales</taxon>
        <taxon>Erysipelotrichaceae</taxon>
        <taxon>Dielma</taxon>
    </lineage>
</organism>